<keyword evidence="1" id="KW-0812">Transmembrane</keyword>
<evidence type="ECO:0000313" key="3">
    <source>
        <dbReference type="EMBL" id="MFD1532031.1"/>
    </source>
</evidence>
<keyword evidence="1" id="KW-0472">Membrane</keyword>
<protein>
    <submittedName>
        <fullName evidence="3">Endonuclease/exonuclease/phosphatase family protein</fullName>
    </submittedName>
</protein>
<dbReference type="Gene3D" id="3.60.10.10">
    <property type="entry name" value="Endonuclease/exonuclease/phosphatase"/>
    <property type="match status" value="1"/>
</dbReference>
<accession>A0ABW4FQV8</accession>
<proteinExistence type="predicted"/>
<reference evidence="4" key="1">
    <citation type="journal article" date="2019" name="Int. J. Syst. Evol. Microbiol.">
        <title>The Global Catalogue of Microorganisms (GCM) 10K type strain sequencing project: providing services to taxonomists for standard genome sequencing and annotation.</title>
        <authorList>
            <consortium name="The Broad Institute Genomics Platform"/>
            <consortium name="The Broad Institute Genome Sequencing Center for Infectious Disease"/>
            <person name="Wu L."/>
            <person name="Ma J."/>
        </authorList>
    </citation>
    <scope>NUCLEOTIDE SEQUENCE [LARGE SCALE GENOMIC DNA]</scope>
    <source>
        <strain evidence="4">JCM 12165</strain>
    </source>
</reference>
<dbReference type="InterPro" id="IPR005135">
    <property type="entry name" value="Endo/exonuclease/phosphatase"/>
</dbReference>
<dbReference type="RefSeq" id="WP_343980444.1">
    <property type="nucleotide sequence ID" value="NZ_BAAAJG010000012.1"/>
</dbReference>
<comment type="caution">
    <text evidence="3">The sequence shown here is derived from an EMBL/GenBank/DDBJ whole genome shotgun (WGS) entry which is preliminary data.</text>
</comment>
<feature type="transmembrane region" description="Helical" evidence="1">
    <location>
        <begin position="67"/>
        <end position="86"/>
    </location>
</feature>
<evidence type="ECO:0000259" key="2">
    <source>
        <dbReference type="Pfam" id="PF03372"/>
    </source>
</evidence>
<keyword evidence="3" id="KW-0378">Hydrolase</keyword>
<keyword evidence="1" id="KW-1133">Transmembrane helix</keyword>
<organism evidence="3 4">
    <name type="scientific">Pseudonocardia aurantiaca</name>
    <dbReference type="NCBI Taxonomy" id="75290"/>
    <lineage>
        <taxon>Bacteria</taxon>
        <taxon>Bacillati</taxon>
        <taxon>Actinomycetota</taxon>
        <taxon>Actinomycetes</taxon>
        <taxon>Pseudonocardiales</taxon>
        <taxon>Pseudonocardiaceae</taxon>
        <taxon>Pseudonocardia</taxon>
    </lineage>
</organism>
<keyword evidence="3" id="KW-0540">Nuclease</keyword>
<evidence type="ECO:0000256" key="1">
    <source>
        <dbReference type="SAM" id="Phobius"/>
    </source>
</evidence>
<dbReference type="SUPFAM" id="SSF56219">
    <property type="entry name" value="DNase I-like"/>
    <property type="match status" value="1"/>
</dbReference>
<feature type="domain" description="Endonuclease/exonuclease/phosphatase" evidence="2">
    <location>
        <begin position="116"/>
        <end position="300"/>
    </location>
</feature>
<dbReference type="GO" id="GO:0004519">
    <property type="term" value="F:endonuclease activity"/>
    <property type="evidence" value="ECO:0007669"/>
    <property type="project" value="UniProtKB-KW"/>
</dbReference>
<gene>
    <name evidence="3" type="ORF">ACFSCY_21600</name>
</gene>
<sequence length="313" mass="32749">MAPNAPPTAVTRAIRLGSAATLALVPWLWFAARDALGWLSDLGWTLLPALAAVALLAALVRRRSLPLRALAASMIVLAAVAVVLPWTPADAGRVAPGSAVRVVGANVGRAGDAATLVGLAPDVLVVSEMNDGLAAPLSVAFPYRFWDGNRPGVAVYSRLPFRVTEFTGPDLAGVRAEVAGPAGPFVLYAVHVPRPWYATEGAFQTTAPEHSRLVDVLAQRVAAERLPVVVVGDLNTPDRTGDYNRLLAGGGLVDAMRNDWTGPTSVGQWRLLFPRIDHVLVTGGWCGDNTARPALAGSDHRGVAATVGRCSEG</sequence>
<feature type="transmembrane region" description="Helical" evidence="1">
    <location>
        <begin position="12"/>
        <end position="30"/>
    </location>
</feature>
<keyword evidence="4" id="KW-1185">Reference proteome</keyword>
<dbReference type="Pfam" id="PF03372">
    <property type="entry name" value="Exo_endo_phos"/>
    <property type="match status" value="1"/>
</dbReference>
<dbReference type="InterPro" id="IPR036691">
    <property type="entry name" value="Endo/exonu/phosph_ase_sf"/>
</dbReference>
<dbReference type="Proteomes" id="UP001597145">
    <property type="component" value="Unassembled WGS sequence"/>
</dbReference>
<name>A0ABW4FQV8_9PSEU</name>
<evidence type="ECO:0000313" key="4">
    <source>
        <dbReference type="Proteomes" id="UP001597145"/>
    </source>
</evidence>
<keyword evidence="3" id="KW-0255">Endonuclease</keyword>
<feature type="transmembrane region" description="Helical" evidence="1">
    <location>
        <begin position="42"/>
        <end position="60"/>
    </location>
</feature>
<dbReference type="EMBL" id="JBHUCP010000017">
    <property type="protein sequence ID" value="MFD1532031.1"/>
    <property type="molecule type" value="Genomic_DNA"/>
</dbReference>